<dbReference type="AlphaFoldDB" id="A0A158NNA9"/>
<evidence type="ECO:0000256" key="7">
    <source>
        <dbReference type="ARBA" id="ARBA00022660"/>
    </source>
</evidence>
<dbReference type="STRING" id="12957.A0A158NNA9"/>
<evidence type="ECO:0000256" key="14">
    <source>
        <dbReference type="ARBA" id="ARBA00033401"/>
    </source>
</evidence>
<keyword evidence="6" id="KW-0813">Transport</keyword>
<evidence type="ECO:0000313" key="16">
    <source>
        <dbReference type="EnsemblMetazoa" id="XP_012059017.1"/>
    </source>
</evidence>
<evidence type="ECO:0000256" key="13">
    <source>
        <dbReference type="ARBA" id="ARBA00030360"/>
    </source>
</evidence>
<gene>
    <name evidence="16" type="primary">105622201</name>
</gene>
<keyword evidence="12" id="KW-0472">Membrane</keyword>
<proteinExistence type="inferred from homology"/>
<protein>
    <recommendedName>
        <fullName evidence="5">NADH dehydrogenase [ubiquinone] 1 alpha subcomplex subunit 7</fullName>
    </recommendedName>
    <alternativeName>
        <fullName evidence="14">Complex I-B14.5a</fullName>
    </alternativeName>
    <alternativeName>
        <fullName evidence="13">NADH-ubiquinone oxidoreductase subunit B14.5a</fullName>
    </alternativeName>
</protein>
<accession>A0A158NNA9</accession>
<reference evidence="17" key="1">
    <citation type="journal article" date="2011" name="PLoS Genet.">
        <title>The genome sequence of the leaf-cutter ant Atta cephalotes reveals insights into its obligate symbiotic lifestyle.</title>
        <authorList>
            <person name="Suen G."/>
            <person name="Teiling C."/>
            <person name="Li L."/>
            <person name="Holt C."/>
            <person name="Abouheif E."/>
            <person name="Bornberg-Bauer E."/>
            <person name="Bouffard P."/>
            <person name="Caldera E.J."/>
            <person name="Cash E."/>
            <person name="Cavanaugh A."/>
            <person name="Denas O."/>
            <person name="Elhaik E."/>
            <person name="Fave M.J."/>
            <person name="Gadau J."/>
            <person name="Gibson J.D."/>
            <person name="Graur D."/>
            <person name="Grubbs K.J."/>
            <person name="Hagen D.E."/>
            <person name="Harkins T.T."/>
            <person name="Helmkampf M."/>
            <person name="Hu H."/>
            <person name="Johnson B.R."/>
            <person name="Kim J."/>
            <person name="Marsh S.E."/>
            <person name="Moeller J.A."/>
            <person name="Munoz-Torres M.C."/>
            <person name="Murphy M.C."/>
            <person name="Naughton M.C."/>
            <person name="Nigam S."/>
            <person name="Overson R."/>
            <person name="Rajakumar R."/>
            <person name="Reese J.T."/>
            <person name="Scott J.J."/>
            <person name="Smith C.R."/>
            <person name="Tao S."/>
            <person name="Tsutsui N.D."/>
            <person name="Viljakainen L."/>
            <person name="Wissler L."/>
            <person name="Yandell M.D."/>
            <person name="Zimmer F."/>
            <person name="Taylor J."/>
            <person name="Slater S.C."/>
            <person name="Clifton S.W."/>
            <person name="Warren W.C."/>
            <person name="Elsik C.G."/>
            <person name="Smith C.D."/>
            <person name="Weinstock G.M."/>
            <person name="Gerardo N.M."/>
            <person name="Currie C.R."/>
        </authorList>
    </citation>
    <scope>NUCLEOTIDE SEQUENCE [LARGE SCALE GENOMIC DNA]</scope>
</reference>
<dbReference type="EnsemblMetazoa" id="XM_012203627.1">
    <property type="protein sequence ID" value="XP_012059017.1"/>
    <property type="gene ID" value="LOC105622201"/>
</dbReference>
<dbReference type="Pfam" id="PF07347">
    <property type="entry name" value="CI-B14_5a"/>
    <property type="match status" value="1"/>
</dbReference>
<evidence type="ECO:0000256" key="5">
    <source>
        <dbReference type="ARBA" id="ARBA00016383"/>
    </source>
</evidence>
<dbReference type="InParanoid" id="A0A158NNA9"/>
<comment type="subcellular location">
    <subcellularLocation>
        <location evidence="2">Mitochondrion inner membrane</location>
        <topology evidence="2">Peripheral membrane protein</topology>
        <orientation evidence="2">Matrix side</orientation>
    </subcellularLocation>
</comment>
<evidence type="ECO:0000256" key="1">
    <source>
        <dbReference type="ARBA" id="ARBA00003195"/>
    </source>
</evidence>
<evidence type="ECO:0000256" key="12">
    <source>
        <dbReference type="ARBA" id="ARBA00023136"/>
    </source>
</evidence>
<dbReference type="GO" id="GO:0006120">
    <property type="term" value="P:mitochondrial electron transport, NADH to ubiquinone"/>
    <property type="evidence" value="ECO:0007669"/>
    <property type="project" value="TreeGrafter"/>
</dbReference>
<keyword evidence="11" id="KW-0496">Mitochondrion</keyword>
<dbReference type="PANTHER" id="PTHR12485:SF1">
    <property type="entry name" value="NADH DEHYDROGENASE [UBIQUINONE] 1 ALPHA SUBCOMPLEX SUBUNIT 7"/>
    <property type="match status" value="1"/>
</dbReference>
<dbReference type="Proteomes" id="UP000005205">
    <property type="component" value="Unassembled WGS sequence"/>
</dbReference>
<comment type="similarity">
    <text evidence="3">Belongs to the complex I NDUFA7 subunit family.</text>
</comment>
<evidence type="ECO:0000256" key="3">
    <source>
        <dbReference type="ARBA" id="ARBA00005482"/>
    </source>
</evidence>
<dbReference type="eggNOG" id="KOG4630">
    <property type="taxonomic scope" value="Eukaryota"/>
</dbReference>
<dbReference type="OrthoDB" id="10063829at2759"/>
<keyword evidence="10" id="KW-0007">Acetylation</keyword>
<reference evidence="16" key="2">
    <citation type="submission" date="2016-04" db="UniProtKB">
        <authorList>
            <consortium name="EnsemblMetazoa"/>
        </authorList>
    </citation>
    <scope>IDENTIFICATION</scope>
</reference>
<dbReference type="PANTHER" id="PTHR12485">
    <property type="entry name" value="NADH-UBIQUINONE OXIDOREDUCTASE SUBUNIT B"/>
    <property type="match status" value="1"/>
</dbReference>
<evidence type="ECO:0000256" key="10">
    <source>
        <dbReference type="ARBA" id="ARBA00022990"/>
    </source>
</evidence>
<comment type="function">
    <text evidence="1">Accessory subunit of the mitochondrial membrane respiratory chain NADH dehydrogenase (Complex I), that is believed not to be involved in catalysis. Complex I functions in the transfer of electrons from NADH to the respiratory chain. The immediate electron acceptor for the enzyme is believed to be ubiquinone.</text>
</comment>
<evidence type="ECO:0000256" key="8">
    <source>
        <dbReference type="ARBA" id="ARBA00022792"/>
    </source>
</evidence>
<evidence type="ECO:0000256" key="9">
    <source>
        <dbReference type="ARBA" id="ARBA00022982"/>
    </source>
</evidence>
<keyword evidence="17" id="KW-1185">Reference proteome</keyword>
<evidence type="ECO:0000256" key="6">
    <source>
        <dbReference type="ARBA" id="ARBA00022448"/>
    </source>
</evidence>
<keyword evidence="9" id="KW-0249">Electron transport</keyword>
<dbReference type="KEGG" id="acep:105622201"/>
<keyword evidence="7" id="KW-0679">Respiratory chain</keyword>
<dbReference type="EMBL" id="ADTU01021199">
    <property type="status" value="NOT_ANNOTATED_CDS"/>
    <property type="molecule type" value="Genomic_DNA"/>
</dbReference>
<evidence type="ECO:0000313" key="17">
    <source>
        <dbReference type="Proteomes" id="UP000005205"/>
    </source>
</evidence>
<sequence>MPGPVEHRSVTPLINFIRDVCRGNKIVLPHRYADDQSKRTQPPPNIPGGPNHKTSQIYYYTRDARREVKPPILIGGAKQIDTEKASVAEKKFITPGKTYNWSS</sequence>
<name>A0A158NNA9_ATTCE</name>
<organism evidence="16 17">
    <name type="scientific">Atta cephalotes</name>
    <name type="common">Leafcutter ant</name>
    <dbReference type="NCBI Taxonomy" id="12957"/>
    <lineage>
        <taxon>Eukaryota</taxon>
        <taxon>Metazoa</taxon>
        <taxon>Ecdysozoa</taxon>
        <taxon>Arthropoda</taxon>
        <taxon>Hexapoda</taxon>
        <taxon>Insecta</taxon>
        <taxon>Pterygota</taxon>
        <taxon>Neoptera</taxon>
        <taxon>Endopterygota</taxon>
        <taxon>Hymenoptera</taxon>
        <taxon>Apocrita</taxon>
        <taxon>Aculeata</taxon>
        <taxon>Formicoidea</taxon>
        <taxon>Formicidae</taxon>
        <taxon>Myrmicinae</taxon>
        <taxon>Atta</taxon>
    </lineage>
</organism>
<comment type="subunit">
    <text evidence="4">Complex I is composed of 45 different subunits.</text>
</comment>
<dbReference type="GO" id="GO:0005743">
    <property type="term" value="C:mitochondrial inner membrane"/>
    <property type="evidence" value="ECO:0007669"/>
    <property type="project" value="UniProtKB-SubCell"/>
</dbReference>
<dbReference type="FunCoup" id="A0A158NNA9">
    <property type="interactions" value="597"/>
</dbReference>
<keyword evidence="8" id="KW-0999">Mitochondrion inner membrane</keyword>
<evidence type="ECO:0000256" key="15">
    <source>
        <dbReference type="SAM" id="MobiDB-lite"/>
    </source>
</evidence>
<evidence type="ECO:0000256" key="2">
    <source>
        <dbReference type="ARBA" id="ARBA00004443"/>
    </source>
</evidence>
<feature type="region of interest" description="Disordered" evidence="15">
    <location>
        <begin position="31"/>
        <end position="54"/>
    </location>
</feature>
<evidence type="ECO:0000256" key="4">
    <source>
        <dbReference type="ARBA" id="ARBA00011533"/>
    </source>
</evidence>
<dbReference type="InterPro" id="IPR009947">
    <property type="entry name" value="NDUA7"/>
</dbReference>
<evidence type="ECO:0000256" key="11">
    <source>
        <dbReference type="ARBA" id="ARBA00023128"/>
    </source>
</evidence>
<dbReference type="OMA" id="PGKAYNW"/>